<dbReference type="eggNOG" id="COG0741">
    <property type="taxonomic scope" value="Bacteria"/>
</dbReference>
<dbReference type="GO" id="GO:0016020">
    <property type="term" value="C:membrane"/>
    <property type="evidence" value="ECO:0007669"/>
    <property type="project" value="InterPro"/>
</dbReference>
<dbReference type="PANTHER" id="PTHR37423">
    <property type="entry name" value="SOLUBLE LYTIC MUREIN TRANSGLYCOSYLASE-RELATED"/>
    <property type="match status" value="1"/>
</dbReference>
<dbReference type="EMBL" id="BAEN01000076">
    <property type="protein sequence ID" value="GAC16765.1"/>
    <property type="molecule type" value="Genomic_DNA"/>
</dbReference>
<evidence type="ECO:0000256" key="1">
    <source>
        <dbReference type="ARBA" id="ARBA00007734"/>
    </source>
</evidence>
<dbReference type="STRING" id="1127673.GLIP_4154"/>
<name>K6YZW9_9ALTE</name>
<dbReference type="GO" id="GO:0042597">
    <property type="term" value="C:periplasmic space"/>
    <property type="evidence" value="ECO:0007669"/>
    <property type="project" value="InterPro"/>
</dbReference>
<dbReference type="CDD" id="cd13401">
    <property type="entry name" value="Slt70-like"/>
    <property type="match status" value="1"/>
</dbReference>
<dbReference type="Gene3D" id="1.10.530.10">
    <property type="match status" value="1"/>
</dbReference>
<dbReference type="PROSITE" id="PS00922">
    <property type="entry name" value="TRANSGLYCOSYLASE"/>
    <property type="match status" value="1"/>
</dbReference>
<evidence type="ECO:0000313" key="5">
    <source>
        <dbReference type="EMBL" id="GAC16765.1"/>
    </source>
</evidence>
<sequence>MDDTLAHQRNVFKALENMLAKPNSDEYKRLRAQLQGYPLEPYIEQITLKTYPYLANQDKIDAFLRTHEGSPLDRPLRYKWLTYLKKKNQADLFMQYFRPTANVELTCQYLTYQMADPKNHDEVFKHASELWVVGKSQPNECDPVFDAWTKAGFRTNERVLKRLALAGNGGSHTLLPYLKTLLPKEQQYLADLWLQVRRAPNYVSNLSKFPKKYPELELEIIEYGLGRLIWRDEDLAIKTWQATLKKFDVAQSNQYELAGKFAVALAISEHKNADEWLEKASYEKADEQLYRWHLAHVLKSGDWQHALEVIEQMPEKSSSGLSAKYWQARALEKVNAMDSANQNYQWLAQQRHYYGFLASGKLAQPPTIVDKPLEFDQQALSTIANMDAAKRAYEFLQLGRYLSARREWLHLQSQLDQQQKLVSAVLADSWGWHDRAIYGFSNTGYLDDIKRRFPMAYRNELVNHSEANQVDPAWAFAIARRESSFMADANSSAGAKGLMQLLPGTARYLAKKQIKTSVLFDPDTNAGYGTQYLRYLMDKMDNNPVLATASYNAGWRRVQKWIPKDQSVPMDVWIETIPYKETRNYVKAVLAYHQIYAAQLGKNSPLFNELATMQLGGQTL</sequence>
<dbReference type="InterPro" id="IPR000189">
    <property type="entry name" value="Transglyc_AS"/>
</dbReference>
<comment type="similarity">
    <text evidence="1">Belongs to the transglycosylase Slt family.</text>
</comment>
<protein>
    <submittedName>
        <fullName evidence="5">Soluble lytic murein transglycosylase</fullName>
        <ecNumber evidence="5">3.2.1.-</ecNumber>
    </submittedName>
</protein>
<dbReference type="Pfam" id="PF14718">
    <property type="entry name" value="SLT_L"/>
    <property type="match status" value="1"/>
</dbReference>
<dbReference type="InterPro" id="IPR012289">
    <property type="entry name" value="Lytic_TGlycosylase_superhlx_L"/>
</dbReference>
<dbReference type="InterPro" id="IPR008258">
    <property type="entry name" value="Transglycosylase_SLT_dom_1"/>
</dbReference>
<keyword evidence="5" id="KW-0326">Glycosidase</keyword>
<evidence type="ECO:0000259" key="3">
    <source>
        <dbReference type="Pfam" id="PF01464"/>
    </source>
</evidence>
<dbReference type="GO" id="GO:0004553">
    <property type="term" value="F:hydrolase activity, hydrolyzing O-glycosyl compounds"/>
    <property type="evidence" value="ECO:0007669"/>
    <property type="project" value="InterPro"/>
</dbReference>
<dbReference type="PANTHER" id="PTHR37423:SF5">
    <property type="entry name" value="SOLUBLE LYTIC MUREIN TRANSGLYCOSYLASE"/>
    <property type="match status" value="1"/>
</dbReference>
<dbReference type="Pfam" id="PF01464">
    <property type="entry name" value="SLT"/>
    <property type="match status" value="1"/>
</dbReference>
<organism evidence="5 6">
    <name type="scientific">Aliiglaciecola lipolytica E3</name>
    <dbReference type="NCBI Taxonomy" id="1127673"/>
    <lineage>
        <taxon>Bacteria</taxon>
        <taxon>Pseudomonadati</taxon>
        <taxon>Pseudomonadota</taxon>
        <taxon>Gammaproteobacteria</taxon>
        <taxon>Alteromonadales</taxon>
        <taxon>Alteromonadaceae</taxon>
        <taxon>Aliiglaciecola</taxon>
    </lineage>
</organism>
<feature type="domain" description="Lytic transglycosylase superhelical linker" evidence="4">
    <location>
        <begin position="383"/>
        <end position="449"/>
    </location>
</feature>
<dbReference type="GO" id="GO:0000270">
    <property type="term" value="P:peptidoglycan metabolic process"/>
    <property type="evidence" value="ECO:0007669"/>
    <property type="project" value="InterPro"/>
</dbReference>
<evidence type="ECO:0000313" key="6">
    <source>
        <dbReference type="Proteomes" id="UP000006334"/>
    </source>
</evidence>
<keyword evidence="5" id="KW-0378">Hydrolase</keyword>
<dbReference type="SUPFAM" id="SSF53955">
    <property type="entry name" value="Lysozyme-like"/>
    <property type="match status" value="1"/>
</dbReference>
<proteinExistence type="inferred from homology"/>
<keyword evidence="6" id="KW-1185">Reference proteome</keyword>
<evidence type="ECO:0000256" key="2">
    <source>
        <dbReference type="ARBA" id="ARBA00022729"/>
    </source>
</evidence>
<dbReference type="InterPro" id="IPR037061">
    <property type="entry name" value="Lytic_TGlycoase_superhlx_L_sf"/>
</dbReference>
<keyword evidence="2" id="KW-0732">Signal</keyword>
<dbReference type="GO" id="GO:0008933">
    <property type="term" value="F:peptidoglycan lytic transglycosylase activity"/>
    <property type="evidence" value="ECO:0007669"/>
    <property type="project" value="InterPro"/>
</dbReference>
<dbReference type="InterPro" id="IPR023346">
    <property type="entry name" value="Lysozyme-like_dom_sf"/>
</dbReference>
<reference evidence="5 6" key="1">
    <citation type="journal article" date="2017" name="Antonie Van Leeuwenhoek">
        <title>Rhizobium rhizosphaerae sp. nov., a novel species isolated from rice rhizosphere.</title>
        <authorList>
            <person name="Zhao J.J."/>
            <person name="Zhang J."/>
            <person name="Zhang R.J."/>
            <person name="Zhang C.W."/>
            <person name="Yin H.Q."/>
            <person name="Zhang X.X."/>
        </authorList>
    </citation>
    <scope>NUCLEOTIDE SEQUENCE [LARGE SCALE GENOMIC DNA]</scope>
    <source>
        <strain evidence="5 6">E3</strain>
    </source>
</reference>
<evidence type="ECO:0000259" key="4">
    <source>
        <dbReference type="Pfam" id="PF14718"/>
    </source>
</evidence>
<dbReference type="SUPFAM" id="SSF48435">
    <property type="entry name" value="Bacterial muramidases"/>
    <property type="match status" value="1"/>
</dbReference>
<feature type="domain" description="Transglycosylase SLT" evidence="3">
    <location>
        <begin position="465"/>
        <end position="568"/>
    </location>
</feature>
<gene>
    <name evidence="5" type="primary">slt</name>
    <name evidence="5" type="ORF">GLIP_4154</name>
</gene>
<dbReference type="Proteomes" id="UP000006334">
    <property type="component" value="Unassembled WGS sequence"/>
</dbReference>
<dbReference type="InterPro" id="IPR008939">
    <property type="entry name" value="Lytic_TGlycosylase_superhlx_U"/>
</dbReference>
<dbReference type="Gene3D" id="1.25.20.10">
    <property type="entry name" value="Bacterial muramidases"/>
    <property type="match status" value="1"/>
</dbReference>
<dbReference type="AlphaFoldDB" id="K6YZW9"/>
<dbReference type="EC" id="3.2.1.-" evidence="5"/>
<accession>K6YZW9</accession>
<dbReference type="Gene3D" id="1.10.1240.20">
    <property type="entry name" value="Lytic transglycosylase, superhelical linker domain"/>
    <property type="match status" value="1"/>
</dbReference>
<comment type="caution">
    <text evidence="5">The sequence shown here is derived from an EMBL/GenBank/DDBJ whole genome shotgun (WGS) entry which is preliminary data.</text>
</comment>